<evidence type="ECO:0000313" key="1">
    <source>
        <dbReference type="EMBL" id="KIO10937.1"/>
    </source>
</evidence>
<reference evidence="2" key="2">
    <citation type="submission" date="2015-01" db="EMBL/GenBank/DDBJ databases">
        <title>Evolutionary Origins and Diversification of the Mycorrhizal Mutualists.</title>
        <authorList>
            <consortium name="DOE Joint Genome Institute"/>
            <consortium name="Mycorrhizal Genomics Consortium"/>
            <person name="Kohler A."/>
            <person name="Kuo A."/>
            <person name="Nagy L.G."/>
            <person name="Floudas D."/>
            <person name="Copeland A."/>
            <person name="Barry K.W."/>
            <person name="Cichocki N."/>
            <person name="Veneault-Fourrey C."/>
            <person name="LaButti K."/>
            <person name="Lindquist E.A."/>
            <person name="Lipzen A."/>
            <person name="Lundell T."/>
            <person name="Morin E."/>
            <person name="Murat C."/>
            <person name="Riley R."/>
            <person name="Ohm R."/>
            <person name="Sun H."/>
            <person name="Tunlid A."/>
            <person name="Henrissat B."/>
            <person name="Grigoriev I.V."/>
            <person name="Hibbett D.S."/>
            <person name="Martin F."/>
        </authorList>
    </citation>
    <scope>NUCLEOTIDE SEQUENCE [LARGE SCALE GENOMIC DNA]</scope>
    <source>
        <strain evidence="2">Marx 270</strain>
    </source>
</reference>
<protein>
    <submittedName>
        <fullName evidence="1">Uncharacterized protein</fullName>
    </submittedName>
</protein>
<name>A0A0C3KMX7_PISTI</name>
<dbReference type="AlphaFoldDB" id="A0A0C3KMX7"/>
<dbReference type="HOGENOM" id="CLU_1928462_0_0_1"/>
<sequence>MATIQYISSPDEFSSMVSPLCHKDMLKINVNRLLPTRMLSYTPILRYATFVSGRHRYSKMLSPNSRHSANSSVQSFGLRQGHCEVRSDHPGPSVLWITARNLMWVIRRRTLPSSMTGSKFQRRKARSRRTN</sequence>
<organism evidence="1 2">
    <name type="scientific">Pisolithus tinctorius Marx 270</name>
    <dbReference type="NCBI Taxonomy" id="870435"/>
    <lineage>
        <taxon>Eukaryota</taxon>
        <taxon>Fungi</taxon>
        <taxon>Dikarya</taxon>
        <taxon>Basidiomycota</taxon>
        <taxon>Agaricomycotina</taxon>
        <taxon>Agaricomycetes</taxon>
        <taxon>Agaricomycetidae</taxon>
        <taxon>Boletales</taxon>
        <taxon>Sclerodermatineae</taxon>
        <taxon>Pisolithaceae</taxon>
        <taxon>Pisolithus</taxon>
    </lineage>
</organism>
<accession>A0A0C3KMX7</accession>
<dbReference type="InParanoid" id="A0A0C3KMX7"/>
<reference evidence="1 2" key="1">
    <citation type="submission" date="2014-04" db="EMBL/GenBank/DDBJ databases">
        <authorList>
            <consortium name="DOE Joint Genome Institute"/>
            <person name="Kuo A."/>
            <person name="Kohler A."/>
            <person name="Costa M.D."/>
            <person name="Nagy L.G."/>
            <person name="Floudas D."/>
            <person name="Copeland A."/>
            <person name="Barry K.W."/>
            <person name="Cichocki N."/>
            <person name="Veneault-Fourrey C."/>
            <person name="LaButti K."/>
            <person name="Lindquist E.A."/>
            <person name="Lipzen A."/>
            <person name="Lundell T."/>
            <person name="Morin E."/>
            <person name="Murat C."/>
            <person name="Sun H."/>
            <person name="Tunlid A."/>
            <person name="Henrissat B."/>
            <person name="Grigoriev I.V."/>
            <person name="Hibbett D.S."/>
            <person name="Martin F."/>
            <person name="Nordberg H.P."/>
            <person name="Cantor M.N."/>
            <person name="Hua S.X."/>
        </authorList>
    </citation>
    <scope>NUCLEOTIDE SEQUENCE [LARGE SCALE GENOMIC DNA]</scope>
    <source>
        <strain evidence="1 2">Marx 270</strain>
    </source>
</reference>
<proteinExistence type="predicted"/>
<keyword evidence="2" id="KW-1185">Reference proteome</keyword>
<dbReference type="Proteomes" id="UP000054217">
    <property type="component" value="Unassembled WGS sequence"/>
</dbReference>
<dbReference type="EMBL" id="KN831951">
    <property type="protein sequence ID" value="KIO10937.1"/>
    <property type="molecule type" value="Genomic_DNA"/>
</dbReference>
<gene>
    <name evidence="1" type="ORF">M404DRAFT_995367</name>
</gene>
<evidence type="ECO:0000313" key="2">
    <source>
        <dbReference type="Proteomes" id="UP000054217"/>
    </source>
</evidence>